<gene>
    <name evidence="6" type="ORF">E0493_05700</name>
</gene>
<dbReference type="InterPro" id="IPR050707">
    <property type="entry name" value="HTH_MetabolicPath_Reg"/>
</dbReference>
<dbReference type="Pfam" id="PF09339">
    <property type="entry name" value="HTH_IclR"/>
    <property type="match status" value="1"/>
</dbReference>
<dbReference type="Proteomes" id="UP000460715">
    <property type="component" value="Unassembled WGS sequence"/>
</dbReference>
<keyword evidence="3" id="KW-0804">Transcription</keyword>
<dbReference type="AlphaFoldDB" id="A0A845B5D5"/>
<dbReference type="EMBL" id="SNVJ01000004">
    <property type="protein sequence ID" value="MXP62843.1"/>
    <property type="molecule type" value="Genomic_DNA"/>
</dbReference>
<keyword evidence="1" id="KW-0805">Transcription regulation</keyword>
<evidence type="ECO:0000259" key="5">
    <source>
        <dbReference type="PROSITE" id="PS51078"/>
    </source>
</evidence>
<feature type="domain" description="IclR-ED" evidence="5">
    <location>
        <begin position="120"/>
        <end position="303"/>
    </location>
</feature>
<dbReference type="PROSITE" id="PS51077">
    <property type="entry name" value="HTH_ICLR"/>
    <property type="match status" value="1"/>
</dbReference>
<evidence type="ECO:0000256" key="2">
    <source>
        <dbReference type="ARBA" id="ARBA00023125"/>
    </source>
</evidence>
<dbReference type="SMART" id="SM00346">
    <property type="entry name" value="HTH_ICLR"/>
    <property type="match status" value="1"/>
</dbReference>
<name>A0A845B5D5_9PROT</name>
<evidence type="ECO:0000256" key="3">
    <source>
        <dbReference type="ARBA" id="ARBA00023163"/>
    </source>
</evidence>
<dbReference type="InterPro" id="IPR036390">
    <property type="entry name" value="WH_DNA-bd_sf"/>
</dbReference>
<dbReference type="GO" id="GO:0045892">
    <property type="term" value="P:negative regulation of DNA-templated transcription"/>
    <property type="evidence" value="ECO:0007669"/>
    <property type="project" value="TreeGrafter"/>
</dbReference>
<dbReference type="SUPFAM" id="SSF55781">
    <property type="entry name" value="GAF domain-like"/>
    <property type="match status" value="1"/>
</dbReference>
<organism evidence="6 7">
    <name type="scientific">Teichococcus coralli</name>
    <dbReference type="NCBI Taxonomy" id="2545983"/>
    <lineage>
        <taxon>Bacteria</taxon>
        <taxon>Pseudomonadati</taxon>
        <taxon>Pseudomonadota</taxon>
        <taxon>Alphaproteobacteria</taxon>
        <taxon>Acetobacterales</taxon>
        <taxon>Roseomonadaceae</taxon>
        <taxon>Roseomonas</taxon>
    </lineage>
</organism>
<feature type="domain" description="HTH iclR-type" evidence="4">
    <location>
        <begin position="56"/>
        <end position="119"/>
    </location>
</feature>
<dbReference type="GO" id="GO:0003700">
    <property type="term" value="F:DNA-binding transcription factor activity"/>
    <property type="evidence" value="ECO:0007669"/>
    <property type="project" value="TreeGrafter"/>
</dbReference>
<dbReference type="Gene3D" id="1.10.10.10">
    <property type="entry name" value="Winged helix-like DNA-binding domain superfamily/Winged helix DNA-binding domain"/>
    <property type="match status" value="1"/>
</dbReference>
<dbReference type="InterPro" id="IPR005471">
    <property type="entry name" value="Tscrpt_reg_IclR_N"/>
</dbReference>
<keyword evidence="7" id="KW-1185">Reference proteome</keyword>
<evidence type="ECO:0000313" key="7">
    <source>
        <dbReference type="Proteomes" id="UP000460715"/>
    </source>
</evidence>
<evidence type="ECO:0000313" key="6">
    <source>
        <dbReference type="EMBL" id="MXP62843.1"/>
    </source>
</evidence>
<accession>A0A845B5D5</accession>
<protein>
    <submittedName>
        <fullName evidence="6">IclR family transcriptional regulator</fullName>
    </submittedName>
</protein>
<dbReference type="PANTHER" id="PTHR30136">
    <property type="entry name" value="HELIX-TURN-HELIX TRANSCRIPTIONAL REGULATOR, ICLR FAMILY"/>
    <property type="match status" value="1"/>
</dbReference>
<dbReference type="InterPro" id="IPR029016">
    <property type="entry name" value="GAF-like_dom_sf"/>
</dbReference>
<dbReference type="OrthoDB" id="9807558at2"/>
<evidence type="ECO:0000259" key="4">
    <source>
        <dbReference type="PROSITE" id="PS51077"/>
    </source>
</evidence>
<dbReference type="Pfam" id="PF01614">
    <property type="entry name" value="IclR_C"/>
    <property type="match status" value="1"/>
</dbReference>
<dbReference type="PANTHER" id="PTHR30136:SF39">
    <property type="entry name" value="TRANSCRIPTIONAL REGULATORY PROTEIN"/>
    <property type="match status" value="1"/>
</dbReference>
<sequence>MDAGNRGTTISLRGRRRQAAFSLSGKNEAKLSPSENICPNQAPGYHLLECAVLDPTSSLHRAFALLRLLGEGGPAGLRLTALAEAAALPRPTTHRLLRSMVAEGFVRFDPQGKRYALGLDLFLLAARAGSPQGLREIARPALLRLTASLGETLFLLVHNGYDAVCIDRSAGPLPIRSFTGDIGGRVPLGVGQGSVAILAFLPPEEQDEVIRHNLPRMQQIGLFDEASVRAELARVRAEGHAGGATGLIPGMAGLGVPILDREGRAVAALSVGSIADRLTPARRAVIAQMLKREAAAITARLNPFDPALRRAGAAMEAGPQPDGGEMRRR</sequence>
<proteinExistence type="predicted"/>
<dbReference type="GO" id="GO:0003677">
    <property type="term" value="F:DNA binding"/>
    <property type="evidence" value="ECO:0007669"/>
    <property type="project" value="UniProtKB-KW"/>
</dbReference>
<dbReference type="FunFam" id="1.10.10.10:FF:000056">
    <property type="entry name" value="IclR family transcriptional regulator"/>
    <property type="match status" value="1"/>
</dbReference>
<keyword evidence="2" id="KW-0238">DNA-binding</keyword>
<dbReference type="InterPro" id="IPR036388">
    <property type="entry name" value="WH-like_DNA-bd_sf"/>
</dbReference>
<reference evidence="6 7" key="1">
    <citation type="submission" date="2019-03" db="EMBL/GenBank/DDBJ databases">
        <title>Roseomonas sp. a novel Roseomonas species isolated from Sea whip Gorgonian.</title>
        <authorList>
            <person name="Li F."/>
            <person name="Pan X."/>
            <person name="Huang S."/>
            <person name="Li Z."/>
            <person name="Meng B."/>
        </authorList>
    </citation>
    <scope>NUCLEOTIDE SEQUENCE [LARGE SCALE GENOMIC DNA]</scope>
    <source>
        <strain evidence="6 7">M0104</strain>
    </source>
</reference>
<dbReference type="PROSITE" id="PS51078">
    <property type="entry name" value="ICLR_ED"/>
    <property type="match status" value="1"/>
</dbReference>
<dbReference type="Gene3D" id="3.30.450.40">
    <property type="match status" value="1"/>
</dbReference>
<dbReference type="InterPro" id="IPR014757">
    <property type="entry name" value="Tscrpt_reg_IclR_C"/>
</dbReference>
<comment type="caution">
    <text evidence="6">The sequence shown here is derived from an EMBL/GenBank/DDBJ whole genome shotgun (WGS) entry which is preliminary data.</text>
</comment>
<dbReference type="SUPFAM" id="SSF46785">
    <property type="entry name" value="Winged helix' DNA-binding domain"/>
    <property type="match status" value="1"/>
</dbReference>
<evidence type="ECO:0000256" key="1">
    <source>
        <dbReference type="ARBA" id="ARBA00023015"/>
    </source>
</evidence>